<dbReference type="InterPro" id="IPR016181">
    <property type="entry name" value="Acyl_CoA_acyltransferase"/>
</dbReference>
<dbReference type="InterPro" id="IPR000182">
    <property type="entry name" value="GNAT_dom"/>
</dbReference>
<dbReference type="OrthoDB" id="9796171at2"/>
<dbReference type="Proteomes" id="UP000186040">
    <property type="component" value="Unassembled WGS sequence"/>
</dbReference>
<name>A0A1Q9LHH8_9PSEU</name>
<organism evidence="2 3">
    <name type="scientific">Actinokineospora bangkokensis</name>
    <dbReference type="NCBI Taxonomy" id="1193682"/>
    <lineage>
        <taxon>Bacteria</taxon>
        <taxon>Bacillati</taxon>
        <taxon>Actinomycetota</taxon>
        <taxon>Actinomycetes</taxon>
        <taxon>Pseudonocardiales</taxon>
        <taxon>Pseudonocardiaceae</taxon>
        <taxon>Actinokineospora</taxon>
    </lineage>
</organism>
<evidence type="ECO:0000313" key="2">
    <source>
        <dbReference type="EMBL" id="OLR91507.1"/>
    </source>
</evidence>
<dbReference type="PROSITE" id="PS51186">
    <property type="entry name" value="GNAT"/>
    <property type="match status" value="1"/>
</dbReference>
<dbReference type="EMBL" id="MKQR01000021">
    <property type="protein sequence ID" value="OLR91507.1"/>
    <property type="molecule type" value="Genomic_DNA"/>
</dbReference>
<dbReference type="AlphaFoldDB" id="A0A1Q9LHH8"/>
<feature type="domain" description="N-acetyltransferase" evidence="1">
    <location>
        <begin position="6"/>
        <end position="144"/>
    </location>
</feature>
<dbReference type="SUPFAM" id="SSF55729">
    <property type="entry name" value="Acyl-CoA N-acyltransferases (Nat)"/>
    <property type="match status" value="1"/>
</dbReference>
<dbReference type="Gene3D" id="3.40.630.30">
    <property type="match status" value="1"/>
</dbReference>
<dbReference type="RefSeq" id="WP_075976579.1">
    <property type="nucleotide sequence ID" value="NZ_MKQR01000021.1"/>
</dbReference>
<evidence type="ECO:0000313" key="3">
    <source>
        <dbReference type="Proteomes" id="UP000186040"/>
    </source>
</evidence>
<comment type="caution">
    <text evidence="2">The sequence shown here is derived from an EMBL/GenBank/DDBJ whole genome shotgun (WGS) entry which is preliminary data.</text>
</comment>
<reference evidence="2 3" key="1">
    <citation type="submission" date="2016-10" db="EMBL/GenBank/DDBJ databases">
        <title>The Draft Genome Sequence of Actinokineospora bangkokensis 44EHWT reveals the biosynthetic pathway of antifungal compounds Thailandins with unusual extender unit butylmalonyl-CoA.</title>
        <authorList>
            <person name="Greule A."/>
            <person name="Intra B."/>
            <person name="Flemming S."/>
            <person name="Rommel M.G."/>
            <person name="Panbangred W."/>
            <person name="Bechthold A."/>
        </authorList>
    </citation>
    <scope>NUCLEOTIDE SEQUENCE [LARGE SCALE GENOMIC DNA]</scope>
    <source>
        <strain evidence="2 3">44EHW</strain>
    </source>
</reference>
<protein>
    <submittedName>
        <fullName evidence="2">GNAT family N-acetyltransferase</fullName>
    </submittedName>
</protein>
<dbReference type="GO" id="GO:0016747">
    <property type="term" value="F:acyltransferase activity, transferring groups other than amino-acyl groups"/>
    <property type="evidence" value="ECO:0007669"/>
    <property type="project" value="InterPro"/>
</dbReference>
<proteinExistence type="predicted"/>
<keyword evidence="3" id="KW-1185">Reference proteome</keyword>
<evidence type="ECO:0000259" key="1">
    <source>
        <dbReference type="PROSITE" id="PS51186"/>
    </source>
</evidence>
<sequence>MTLRVVPGPELTGRQVHDLLRLRFEVFVLEQRCFYPEIDGRDLDDDAVHVWWQPAERVLGCLRVLGAPGGTRRVTRVCTAADARGTGLGGMLMAAAVDLVGADPSVLDAQVQAKGLYARFGYETDGEPFEEDGIMHVRMRRPATA</sequence>
<accession>A0A1Q9LHH8</accession>
<keyword evidence="2" id="KW-0808">Transferase</keyword>
<dbReference type="STRING" id="1193682.BJP25_25340"/>
<dbReference type="Pfam" id="PF13673">
    <property type="entry name" value="Acetyltransf_10"/>
    <property type="match status" value="1"/>
</dbReference>
<gene>
    <name evidence="2" type="ORF">BJP25_25340</name>
</gene>